<comment type="similarity">
    <text evidence="2 9">Belongs to the cytochrome P450 family.</text>
</comment>
<proteinExistence type="inferred from homology"/>
<evidence type="ECO:0000256" key="6">
    <source>
        <dbReference type="ARBA" id="ARBA00023004"/>
    </source>
</evidence>
<dbReference type="InterPro" id="IPR017972">
    <property type="entry name" value="Cyt_P450_CS"/>
</dbReference>
<dbReference type="PANTHER" id="PTHR46206:SF2">
    <property type="entry name" value="CYTOCHROME P450 MONOOXYGENASE AUSG-RELATED"/>
    <property type="match status" value="1"/>
</dbReference>
<keyword evidence="7 9" id="KW-0503">Monooxygenase</keyword>
<evidence type="ECO:0000256" key="2">
    <source>
        <dbReference type="ARBA" id="ARBA00010617"/>
    </source>
</evidence>
<dbReference type="Proteomes" id="UP000034182">
    <property type="component" value="Unassembled WGS sequence"/>
</dbReference>
<dbReference type="PROSITE" id="PS00086">
    <property type="entry name" value="CYTOCHROME_P450"/>
    <property type="match status" value="1"/>
</dbReference>
<dbReference type="Gene3D" id="1.10.630.10">
    <property type="entry name" value="Cytochrome P450"/>
    <property type="match status" value="1"/>
</dbReference>
<dbReference type="EMBL" id="LAQI01000009">
    <property type="protein sequence ID" value="KKY28477.1"/>
    <property type="molecule type" value="Genomic_DNA"/>
</dbReference>
<keyword evidence="6 8" id="KW-0408">Iron</keyword>
<evidence type="ECO:0000256" key="8">
    <source>
        <dbReference type="PIRSR" id="PIRSR602403-1"/>
    </source>
</evidence>
<dbReference type="InterPro" id="IPR001128">
    <property type="entry name" value="Cyt_P450"/>
</dbReference>
<dbReference type="GO" id="GO:0004497">
    <property type="term" value="F:monooxygenase activity"/>
    <property type="evidence" value="ECO:0007669"/>
    <property type="project" value="UniProtKB-KW"/>
</dbReference>
<dbReference type="GO" id="GO:0005506">
    <property type="term" value="F:iron ion binding"/>
    <property type="evidence" value="ECO:0007669"/>
    <property type="project" value="InterPro"/>
</dbReference>
<comment type="caution">
    <text evidence="10">The sequence shown here is derived from an EMBL/GenBank/DDBJ whole genome shotgun (WGS) entry which is preliminary data.</text>
</comment>
<evidence type="ECO:0000256" key="9">
    <source>
        <dbReference type="RuleBase" id="RU000461"/>
    </source>
</evidence>
<dbReference type="InterPro" id="IPR036396">
    <property type="entry name" value="Cyt_P450_sf"/>
</dbReference>
<keyword evidence="4 8" id="KW-0479">Metal-binding</keyword>
<gene>
    <name evidence="10" type="ORF">UCDDS831_g00217</name>
</gene>
<comment type="cofactor">
    <cofactor evidence="1 8">
        <name>heme</name>
        <dbReference type="ChEBI" id="CHEBI:30413"/>
    </cofactor>
</comment>
<evidence type="ECO:0000256" key="5">
    <source>
        <dbReference type="ARBA" id="ARBA00023002"/>
    </source>
</evidence>
<dbReference type="GO" id="GO:0020037">
    <property type="term" value="F:heme binding"/>
    <property type="evidence" value="ECO:0007669"/>
    <property type="project" value="InterPro"/>
</dbReference>
<accession>A0A0G2F0Y5</accession>
<evidence type="ECO:0000256" key="4">
    <source>
        <dbReference type="ARBA" id="ARBA00022723"/>
    </source>
</evidence>
<dbReference type="Pfam" id="PF00067">
    <property type="entry name" value="p450"/>
    <property type="match status" value="1"/>
</dbReference>
<dbReference type="AlphaFoldDB" id="A0A0G2F0Y5"/>
<evidence type="ECO:0000313" key="10">
    <source>
        <dbReference type="EMBL" id="KKY28477.1"/>
    </source>
</evidence>
<dbReference type="PANTHER" id="PTHR46206">
    <property type="entry name" value="CYTOCHROME P450"/>
    <property type="match status" value="1"/>
</dbReference>
<protein>
    <submittedName>
        <fullName evidence="10">Putative cytochrome p450</fullName>
    </submittedName>
</protein>
<dbReference type="PRINTS" id="PR00465">
    <property type="entry name" value="EP450IV"/>
</dbReference>
<dbReference type="CDD" id="cd11041">
    <property type="entry name" value="CYP503A1-like"/>
    <property type="match status" value="1"/>
</dbReference>
<evidence type="ECO:0000256" key="3">
    <source>
        <dbReference type="ARBA" id="ARBA00022617"/>
    </source>
</evidence>
<organism evidence="10 11">
    <name type="scientific">Diplodia seriata</name>
    <dbReference type="NCBI Taxonomy" id="420778"/>
    <lineage>
        <taxon>Eukaryota</taxon>
        <taxon>Fungi</taxon>
        <taxon>Dikarya</taxon>
        <taxon>Ascomycota</taxon>
        <taxon>Pezizomycotina</taxon>
        <taxon>Dothideomycetes</taxon>
        <taxon>Dothideomycetes incertae sedis</taxon>
        <taxon>Botryosphaeriales</taxon>
        <taxon>Botryosphaeriaceae</taxon>
        <taxon>Diplodia</taxon>
    </lineage>
</organism>
<keyword evidence="3 8" id="KW-0349">Heme</keyword>
<dbReference type="GO" id="GO:0016705">
    <property type="term" value="F:oxidoreductase activity, acting on paired donors, with incorporation or reduction of molecular oxygen"/>
    <property type="evidence" value="ECO:0007669"/>
    <property type="project" value="InterPro"/>
</dbReference>
<reference evidence="10 11" key="1">
    <citation type="submission" date="2015-03" db="EMBL/GenBank/DDBJ databases">
        <authorList>
            <person name="Morales-Cruz A."/>
            <person name="Amrine K.C."/>
            <person name="Cantu D."/>
        </authorList>
    </citation>
    <scope>NUCLEOTIDE SEQUENCE [LARGE SCALE GENOMIC DNA]</scope>
    <source>
        <strain evidence="10">DS831</strain>
    </source>
</reference>
<feature type="binding site" description="axial binding residue" evidence="8">
    <location>
        <position position="469"/>
    </location>
    <ligand>
        <name>heme</name>
        <dbReference type="ChEBI" id="CHEBI:30413"/>
    </ligand>
    <ligandPart>
        <name>Fe</name>
        <dbReference type="ChEBI" id="CHEBI:18248"/>
    </ligandPart>
</feature>
<reference evidence="10 11" key="2">
    <citation type="submission" date="2015-05" db="EMBL/GenBank/DDBJ databases">
        <title>Distinctive expansion of gene families associated with plant cell wall degradation and secondary metabolism in the genomes of grapevine trunk pathogens.</title>
        <authorList>
            <person name="Lawrence D.P."/>
            <person name="Travadon R."/>
            <person name="Rolshausen P.E."/>
            <person name="Baumgartner K."/>
        </authorList>
    </citation>
    <scope>NUCLEOTIDE SEQUENCE [LARGE SCALE GENOMIC DNA]</scope>
    <source>
        <strain evidence="10">DS831</strain>
    </source>
</reference>
<evidence type="ECO:0000256" key="1">
    <source>
        <dbReference type="ARBA" id="ARBA00001971"/>
    </source>
</evidence>
<sequence>MGSQDMMSSLNLPNINVWEFISAALLLSATYTCYVVLTSQRPYPNIPLVGGEGGAEASKTRFARDAMGVLQSAWEQSKDAVCQIFSDSGPRILLPPRFVDEIRNESNLSFTEFVRRDFVSDYQAFGNLHGLFSTSVFQETVRIKLTQALPRLTVGLSNEAKLSMDELFPATDEWVTMKDPLYAIVVRLVSRLSAFAFLGAPLCRNEAWQRISAQYTVDFMNAAVAFRRWPRVVRPLVYLLHPVLVPEIMQLKKCQKEAYDIIEPELKRRRQERKAAEERGEKKIEKPLDSLQWLEETAAAKGTSVDAVMGQLGLTMAAIHTTSAALTNVIFDIVAVPGLADELRREIVSVMGDAGADAGTPWQKTTLYKLRLLDSVMKESQRFNPPSITSMKRVAMAPHTLSDGTHVPRGATIAVPVLGMMDPDRYHDPESFDPYRFVKLREQPGQENGWQYVTTSRDMFAFGHGAHACPGRFFASNEIKIALVHCLMGWDWKFDEGRTERPKTRMRADQMLPDGSIRLACRKRVPEVTL</sequence>
<keyword evidence="5 9" id="KW-0560">Oxidoreductase</keyword>
<dbReference type="InterPro" id="IPR002403">
    <property type="entry name" value="Cyt_P450_E_grp-IV"/>
</dbReference>
<name>A0A0G2F0Y5_9PEZI</name>
<evidence type="ECO:0000256" key="7">
    <source>
        <dbReference type="ARBA" id="ARBA00023033"/>
    </source>
</evidence>
<dbReference type="SUPFAM" id="SSF48264">
    <property type="entry name" value="Cytochrome P450"/>
    <property type="match status" value="1"/>
</dbReference>
<evidence type="ECO:0000313" key="11">
    <source>
        <dbReference type="Proteomes" id="UP000034182"/>
    </source>
</evidence>